<keyword evidence="12" id="KW-1185">Reference proteome</keyword>
<evidence type="ECO:0000256" key="8">
    <source>
        <dbReference type="ARBA" id="ARBA00022840"/>
    </source>
</evidence>
<dbReference type="AlphaFoldDB" id="A0A0N5AAD8"/>
<dbReference type="SUPFAM" id="SSF53613">
    <property type="entry name" value="Ribokinase-like"/>
    <property type="match status" value="1"/>
</dbReference>
<sequence>MSQYCTCGNPLLDYQAHVTKEFLDKWHLIENDAILLDDERASLFDDLEQNFEVQCIPGGATQNAIRVCQWILGVPNCTVFFGAIGNDKYGSVLKQKMLNAGVNVQYQINPTVKTGTCAAMLHDNHRSLCAHLSAANTFTEDHIEIPENRKLIERAKYYYISGFFITSCASAYLKIAKHSAENKKIFMTNLAAPFIPKFYKEVLNEVMPYVDVLFGNESEAAAFAEVFDLKTTDVAEIAKTISKMPMKNSGRQRLVIFTQGADPTYVVSGDTVMKYAVHKLSHSEIVDTNGAGDAFAGGFLAQYIQEKPVEECVCCGHFAAATIIKQNGCTLPAVCGYKS</sequence>
<keyword evidence="6 10" id="KW-0547">Nucleotide-binding</keyword>
<dbReference type="Proteomes" id="UP000046393">
    <property type="component" value="Unplaced"/>
</dbReference>
<evidence type="ECO:0000256" key="7">
    <source>
        <dbReference type="ARBA" id="ARBA00022777"/>
    </source>
</evidence>
<dbReference type="GO" id="GO:0006144">
    <property type="term" value="P:purine nucleobase metabolic process"/>
    <property type="evidence" value="ECO:0007669"/>
    <property type="project" value="TreeGrafter"/>
</dbReference>
<dbReference type="Gene3D" id="3.40.1190.20">
    <property type="match status" value="1"/>
</dbReference>
<dbReference type="InterPro" id="IPR029056">
    <property type="entry name" value="Ribokinase-like"/>
</dbReference>
<evidence type="ECO:0000313" key="12">
    <source>
        <dbReference type="Proteomes" id="UP000046393"/>
    </source>
</evidence>
<comment type="similarity">
    <text evidence="2 10">Belongs to the carbohydrate kinase PfkB family.</text>
</comment>
<dbReference type="Gene3D" id="3.30.1110.10">
    <property type="match status" value="1"/>
</dbReference>
<protein>
    <recommendedName>
        <fullName evidence="3 10">Adenosine kinase</fullName>
        <shortName evidence="10">AK</shortName>
        <ecNumber evidence="3 10">2.7.1.20</ecNumber>
    </recommendedName>
    <alternativeName>
        <fullName evidence="10">Adenosine 5'-phosphotransferase</fullName>
    </alternativeName>
</protein>
<evidence type="ECO:0000256" key="5">
    <source>
        <dbReference type="ARBA" id="ARBA00022726"/>
    </source>
</evidence>
<keyword evidence="5 10" id="KW-0660">Purine salvage</keyword>
<dbReference type="PANTHER" id="PTHR45769:SF3">
    <property type="entry name" value="ADENOSINE KINASE"/>
    <property type="match status" value="1"/>
</dbReference>
<dbReference type="WBParaSite" id="SMUV_0000110601-mRNA-1">
    <property type="protein sequence ID" value="SMUV_0000110601-mRNA-1"/>
    <property type="gene ID" value="SMUV_0000110601"/>
</dbReference>
<dbReference type="STRING" id="451379.A0A0N5AAD8"/>
<dbReference type="PROSITE" id="PS00584">
    <property type="entry name" value="PFKB_KINASES_2"/>
    <property type="match status" value="1"/>
</dbReference>
<comment type="catalytic activity">
    <reaction evidence="10">
        <text>adenosine + ATP = AMP + ADP + H(+)</text>
        <dbReference type="Rhea" id="RHEA:20824"/>
        <dbReference type="ChEBI" id="CHEBI:15378"/>
        <dbReference type="ChEBI" id="CHEBI:16335"/>
        <dbReference type="ChEBI" id="CHEBI:30616"/>
        <dbReference type="ChEBI" id="CHEBI:456215"/>
        <dbReference type="ChEBI" id="CHEBI:456216"/>
        <dbReference type="EC" id="2.7.1.20"/>
    </reaction>
</comment>
<evidence type="ECO:0000313" key="13">
    <source>
        <dbReference type="WBParaSite" id="SMUV_0000110601-mRNA-1"/>
    </source>
</evidence>
<dbReference type="GO" id="GO:0044209">
    <property type="term" value="P:AMP salvage"/>
    <property type="evidence" value="ECO:0007669"/>
    <property type="project" value="UniProtKB-UniRule"/>
</dbReference>
<keyword evidence="4 10" id="KW-0808">Transferase</keyword>
<name>A0A0N5AAD8_9BILA</name>
<dbReference type="PANTHER" id="PTHR45769">
    <property type="entry name" value="ADENOSINE KINASE"/>
    <property type="match status" value="1"/>
</dbReference>
<accession>A0A0N5AAD8</accession>
<dbReference type="GO" id="GO:0005829">
    <property type="term" value="C:cytosol"/>
    <property type="evidence" value="ECO:0007669"/>
    <property type="project" value="TreeGrafter"/>
</dbReference>
<dbReference type="CDD" id="cd01168">
    <property type="entry name" value="adenosine_kinase"/>
    <property type="match status" value="1"/>
</dbReference>
<keyword evidence="8 10" id="KW-0067">ATP-binding</keyword>
<comment type="pathway">
    <text evidence="1 10">Purine metabolism; AMP biosynthesis via salvage pathway; AMP from adenosine: step 1/1.</text>
</comment>
<comment type="cofactor">
    <cofactor evidence="10">
        <name>Mg(2+)</name>
        <dbReference type="ChEBI" id="CHEBI:18420"/>
    </cofactor>
    <text evidence="10">Binds 3 Mg(2+) ions per subunit.</text>
</comment>
<dbReference type="PRINTS" id="PR00989">
    <property type="entry name" value="ADENOKINASE"/>
</dbReference>
<feature type="active site" description="Proton acceptor" evidence="9">
    <location>
        <position position="293"/>
    </location>
</feature>
<reference evidence="13" key="1">
    <citation type="submission" date="2017-02" db="UniProtKB">
        <authorList>
            <consortium name="WormBaseParasite"/>
        </authorList>
    </citation>
    <scope>IDENTIFICATION</scope>
</reference>
<dbReference type="GO" id="GO:0005524">
    <property type="term" value="F:ATP binding"/>
    <property type="evidence" value="ECO:0007669"/>
    <property type="project" value="UniProtKB-UniRule"/>
</dbReference>
<evidence type="ECO:0000256" key="3">
    <source>
        <dbReference type="ARBA" id="ARBA00012119"/>
    </source>
</evidence>
<dbReference type="InterPro" id="IPR001805">
    <property type="entry name" value="Adenokinase"/>
</dbReference>
<keyword evidence="7 10" id="KW-0418">Kinase</keyword>
<dbReference type="InterPro" id="IPR002173">
    <property type="entry name" value="Carboh/pur_kinase_PfkB_CS"/>
</dbReference>
<comment type="subunit">
    <text evidence="10">Monomer.</text>
</comment>
<evidence type="ECO:0000256" key="10">
    <source>
        <dbReference type="RuleBase" id="RU368116"/>
    </source>
</evidence>
<evidence type="ECO:0000256" key="6">
    <source>
        <dbReference type="ARBA" id="ARBA00022741"/>
    </source>
</evidence>
<comment type="subcellular location">
    <subcellularLocation>
        <location evidence="10">Nucleus</location>
    </subcellularLocation>
</comment>
<dbReference type="InterPro" id="IPR011611">
    <property type="entry name" value="PfkB_dom"/>
</dbReference>
<keyword evidence="10" id="KW-0539">Nucleus</keyword>
<proteinExistence type="inferred from homology"/>
<feature type="domain" description="Carbohydrate kinase PfkB" evidence="11">
    <location>
        <begin position="28"/>
        <end position="332"/>
    </location>
</feature>
<organism evidence="12 13">
    <name type="scientific">Syphacia muris</name>
    <dbReference type="NCBI Taxonomy" id="451379"/>
    <lineage>
        <taxon>Eukaryota</taxon>
        <taxon>Metazoa</taxon>
        <taxon>Ecdysozoa</taxon>
        <taxon>Nematoda</taxon>
        <taxon>Chromadorea</taxon>
        <taxon>Rhabditida</taxon>
        <taxon>Spirurina</taxon>
        <taxon>Oxyuridomorpha</taxon>
        <taxon>Oxyuroidea</taxon>
        <taxon>Oxyuridae</taxon>
        <taxon>Syphacia</taxon>
    </lineage>
</organism>
<dbReference type="GO" id="GO:0005634">
    <property type="term" value="C:nucleus"/>
    <property type="evidence" value="ECO:0007669"/>
    <property type="project" value="UniProtKB-SubCell"/>
</dbReference>
<dbReference type="Pfam" id="PF00294">
    <property type="entry name" value="PfkB"/>
    <property type="match status" value="1"/>
</dbReference>
<dbReference type="FunFam" id="3.40.1190.20:FF:000014">
    <property type="entry name" value="ADO1p Adenosine kinase"/>
    <property type="match status" value="1"/>
</dbReference>
<dbReference type="EC" id="2.7.1.20" evidence="3 10"/>
<evidence type="ECO:0000256" key="1">
    <source>
        <dbReference type="ARBA" id="ARBA00004801"/>
    </source>
</evidence>
<evidence type="ECO:0000259" key="11">
    <source>
        <dbReference type="Pfam" id="PF00294"/>
    </source>
</evidence>
<evidence type="ECO:0000256" key="4">
    <source>
        <dbReference type="ARBA" id="ARBA00022679"/>
    </source>
</evidence>
<dbReference type="UniPathway" id="UPA00588">
    <property type="reaction ID" value="UER00659"/>
</dbReference>
<dbReference type="GO" id="GO:0004001">
    <property type="term" value="F:adenosine kinase activity"/>
    <property type="evidence" value="ECO:0007669"/>
    <property type="project" value="UniProtKB-UniRule"/>
</dbReference>
<evidence type="ECO:0000256" key="9">
    <source>
        <dbReference type="PIRSR" id="PIRSR601805-1"/>
    </source>
</evidence>
<comment type="function">
    <text evidence="10">ATP dependent phosphorylation of adenosine and other related nucleoside analogs to monophosphate derivatives.</text>
</comment>
<evidence type="ECO:0000256" key="2">
    <source>
        <dbReference type="ARBA" id="ARBA00010688"/>
    </source>
</evidence>
<keyword evidence="10" id="KW-0460">Magnesium</keyword>
<dbReference type="GO" id="GO:0006166">
    <property type="term" value="P:purine ribonucleoside salvage"/>
    <property type="evidence" value="ECO:0007669"/>
    <property type="project" value="UniProtKB-KW"/>
</dbReference>